<comment type="similarity">
    <text evidence="8 9">Belongs to the TonB-dependent receptor family.</text>
</comment>
<evidence type="ECO:0000256" key="1">
    <source>
        <dbReference type="ARBA" id="ARBA00004571"/>
    </source>
</evidence>
<keyword evidence="2 8" id="KW-0813">Transport</keyword>
<dbReference type="InterPro" id="IPR008969">
    <property type="entry name" value="CarboxyPept-like_regulatory"/>
</dbReference>
<keyword evidence="5 9" id="KW-0798">TonB box</keyword>
<dbReference type="NCBIfam" id="TIGR04056">
    <property type="entry name" value="OMP_RagA_SusC"/>
    <property type="match status" value="1"/>
</dbReference>
<dbReference type="Pfam" id="PF00593">
    <property type="entry name" value="TonB_dep_Rec_b-barrel"/>
    <property type="match status" value="1"/>
</dbReference>
<dbReference type="Gene3D" id="2.60.40.1120">
    <property type="entry name" value="Carboxypeptidase-like, regulatory domain"/>
    <property type="match status" value="1"/>
</dbReference>
<dbReference type="Pfam" id="PF07715">
    <property type="entry name" value="Plug"/>
    <property type="match status" value="1"/>
</dbReference>
<evidence type="ECO:0000256" key="2">
    <source>
        <dbReference type="ARBA" id="ARBA00022448"/>
    </source>
</evidence>
<dbReference type="SUPFAM" id="SSF56935">
    <property type="entry name" value="Porins"/>
    <property type="match status" value="1"/>
</dbReference>
<organism evidence="13 14">
    <name type="scientific">Catalinimonas alkaloidigena</name>
    <dbReference type="NCBI Taxonomy" id="1075417"/>
    <lineage>
        <taxon>Bacteria</taxon>
        <taxon>Pseudomonadati</taxon>
        <taxon>Bacteroidota</taxon>
        <taxon>Cytophagia</taxon>
        <taxon>Cytophagales</taxon>
        <taxon>Catalimonadaceae</taxon>
        <taxon>Catalinimonas</taxon>
    </lineage>
</organism>
<sequence>MSKRLLWLMLLTFVSVATLRAQERVITGTLKDATTQEGVPGVNVLVQGTTTGTITDIDGKYSLPVPADATMLVYSAIGYETQTVEIGNRTSIDLAMKESIEQLSEVVVTAFGIEREKKALGYTVQEIDGKAFAEAKQASVVNNLSGRIAGVQVNSNGGPGSGSQIVIRGFSSVGGNNQPLVVIDGVPMENAKDPLSADDNRFGGGLSEINPDNIANVSVLKGPNAAALYGSRAANGVILVTTKNGARTKGIGVDLSASMSFENPLVKPDFQDIYGGGSGYRTWYADGWSGTVDGYKGTSGTDESWGSPMDGRPVRQWWTGTETTPLLPMPDNWEQHWRTGVTQTYNAGISAGGEKGSFRLGIGSFNQTGIMDFNDFHRYNFRFNSNYDVTDKLKASISAEYIKSGSDNRSYQSSQNFIWHHRQTDYDKLRNWRDYVDVHIQRPGDDLPPNWQHTYFTNPYFLQEMLPYGNEKDRMLGNLALTYQFTPWLSLMARSGTDVWSDSRTNIINFERTKGGTFTPGAFSEEMVRRQETNSDVILTFDKTIQDAFSVRAQLGAVNRRNTDKTVFSQVNQLVIDGIYSLNNNRNPNTDRSYKGEKVVNSVFGAATLGWRNALFLDLTARNDWSSTLPAANRSFFYPSASLSAVLTDLLPISSPLLSFAKVRGSWAQVGSDTEPYNLRATYQASSPWNGSVPAFYESNTIFNPNLKPEITTGVELGIDLRFLNGRLGLDVTHYNQTTRDQILAVSISQASGYASRYLNAGEITNKGWEVMISGTPVKTATGFTWDVALNWSRNRNQVVELADGLTNYVLWTERGVSSEARVGQSYGSLYGIAYARTDDGQIIFENGLPTTNPTLQVIGNITPKWLGGLNNTFTYKGISLSALIDTRWGGDIFDMGSSLMRNDGIVEETAVGREEGVIGLGVMNVGSAESPVYVPNTVVADATTFYKRYSGRQYHEAGVFDASYIKLRQASLSYQLPSSLFEHIFIKSARISAVGRNLAILYRRTPHIDPEVDEKGGNRQGYTYGTLPSSRSIGFNVNLSF</sequence>
<dbReference type="InterPro" id="IPR023997">
    <property type="entry name" value="TonB-dep_OMP_SusC/RagA_CS"/>
</dbReference>
<evidence type="ECO:0000256" key="9">
    <source>
        <dbReference type="RuleBase" id="RU003357"/>
    </source>
</evidence>
<keyword evidence="10" id="KW-0732">Signal</keyword>
<evidence type="ECO:0000256" key="6">
    <source>
        <dbReference type="ARBA" id="ARBA00023136"/>
    </source>
</evidence>
<dbReference type="PANTHER" id="PTHR30442">
    <property type="entry name" value="IRON III DICITRATE TRANSPORT PROTEIN FECA"/>
    <property type="match status" value="1"/>
</dbReference>
<dbReference type="InterPro" id="IPR039426">
    <property type="entry name" value="TonB-dep_rcpt-like"/>
</dbReference>
<evidence type="ECO:0000256" key="10">
    <source>
        <dbReference type="SAM" id="SignalP"/>
    </source>
</evidence>
<accession>A0A1G9UGN6</accession>
<dbReference type="NCBIfam" id="TIGR04057">
    <property type="entry name" value="SusC_RagA_signa"/>
    <property type="match status" value="1"/>
</dbReference>
<dbReference type="Pfam" id="PF13715">
    <property type="entry name" value="CarbopepD_reg_2"/>
    <property type="match status" value="1"/>
</dbReference>
<evidence type="ECO:0000256" key="4">
    <source>
        <dbReference type="ARBA" id="ARBA00022692"/>
    </source>
</evidence>
<reference evidence="13 14" key="1">
    <citation type="submission" date="2016-10" db="EMBL/GenBank/DDBJ databases">
        <authorList>
            <person name="de Groot N.N."/>
        </authorList>
    </citation>
    <scope>NUCLEOTIDE SEQUENCE [LARGE SCALE GENOMIC DNA]</scope>
    <source>
        <strain evidence="13 14">DSM 25186</strain>
    </source>
</reference>
<dbReference type="InterPro" id="IPR000531">
    <property type="entry name" value="Beta-barrel_TonB"/>
</dbReference>
<dbReference type="SUPFAM" id="SSF49464">
    <property type="entry name" value="Carboxypeptidase regulatory domain-like"/>
    <property type="match status" value="1"/>
</dbReference>
<evidence type="ECO:0000313" key="14">
    <source>
        <dbReference type="Proteomes" id="UP000198510"/>
    </source>
</evidence>
<dbReference type="AlphaFoldDB" id="A0A1G9UGN6"/>
<gene>
    <name evidence="13" type="ORF">SAMN05421823_11658</name>
</gene>
<evidence type="ECO:0000259" key="12">
    <source>
        <dbReference type="Pfam" id="PF07715"/>
    </source>
</evidence>
<dbReference type="GO" id="GO:0033214">
    <property type="term" value="P:siderophore-iron import into cell"/>
    <property type="evidence" value="ECO:0007669"/>
    <property type="project" value="TreeGrafter"/>
</dbReference>
<keyword evidence="7 8" id="KW-0998">Cell outer membrane</keyword>
<feature type="domain" description="TonB-dependent receptor-like beta-barrel" evidence="11">
    <location>
        <begin position="426"/>
        <end position="910"/>
    </location>
</feature>
<evidence type="ECO:0000256" key="8">
    <source>
        <dbReference type="PROSITE-ProRule" id="PRU01360"/>
    </source>
</evidence>
<name>A0A1G9UGN6_9BACT</name>
<dbReference type="EMBL" id="FNFO01000016">
    <property type="protein sequence ID" value="SDM59066.1"/>
    <property type="molecule type" value="Genomic_DNA"/>
</dbReference>
<dbReference type="InterPro" id="IPR037066">
    <property type="entry name" value="Plug_dom_sf"/>
</dbReference>
<dbReference type="Gene3D" id="2.170.130.10">
    <property type="entry name" value="TonB-dependent receptor, plug domain"/>
    <property type="match status" value="1"/>
</dbReference>
<evidence type="ECO:0000313" key="13">
    <source>
        <dbReference type="EMBL" id="SDM59066.1"/>
    </source>
</evidence>
<dbReference type="GO" id="GO:0009279">
    <property type="term" value="C:cell outer membrane"/>
    <property type="evidence" value="ECO:0007669"/>
    <property type="project" value="UniProtKB-SubCell"/>
</dbReference>
<dbReference type="STRING" id="1075417.SAMN05421823_11658"/>
<dbReference type="Gene3D" id="2.40.170.20">
    <property type="entry name" value="TonB-dependent receptor, beta-barrel domain"/>
    <property type="match status" value="1"/>
</dbReference>
<dbReference type="OrthoDB" id="9768177at2"/>
<protein>
    <submittedName>
        <fullName evidence="13">TonB-linked outer membrane protein, SusC/RagA family</fullName>
    </submittedName>
</protein>
<feature type="chain" id="PRO_5011753288" evidence="10">
    <location>
        <begin position="22"/>
        <end position="1042"/>
    </location>
</feature>
<evidence type="ECO:0000256" key="5">
    <source>
        <dbReference type="ARBA" id="ARBA00023077"/>
    </source>
</evidence>
<dbReference type="InterPro" id="IPR036942">
    <property type="entry name" value="Beta-barrel_TonB_sf"/>
</dbReference>
<dbReference type="PROSITE" id="PS52016">
    <property type="entry name" value="TONB_DEPENDENT_REC_3"/>
    <property type="match status" value="1"/>
</dbReference>
<comment type="subcellular location">
    <subcellularLocation>
        <location evidence="1 8">Cell outer membrane</location>
        <topology evidence="1 8">Multi-pass membrane protein</topology>
    </subcellularLocation>
</comment>
<feature type="domain" description="TonB-dependent receptor plug" evidence="12">
    <location>
        <begin position="119"/>
        <end position="237"/>
    </location>
</feature>
<dbReference type="RefSeq" id="WP_089688294.1">
    <property type="nucleotide sequence ID" value="NZ_FNFO01000016.1"/>
</dbReference>
<keyword evidence="14" id="KW-1185">Reference proteome</keyword>
<dbReference type="PANTHER" id="PTHR30442:SF0">
    <property type="entry name" value="FE(3+) DICITRATE TRANSPORT PROTEIN FECA"/>
    <property type="match status" value="1"/>
</dbReference>
<feature type="signal peptide" evidence="10">
    <location>
        <begin position="1"/>
        <end position="21"/>
    </location>
</feature>
<dbReference type="InterPro" id="IPR023996">
    <property type="entry name" value="TonB-dep_OMP_SusC/RagA"/>
</dbReference>
<evidence type="ECO:0000256" key="7">
    <source>
        <dbReference type="ARBA" id="ARBA00023237"/>
    </source>
</evidence>
<proteinExistence type="inferred from homology"/>
<keyword evidence="6 8" id="KW-0472">Membrane</keyword>
<keyword evidence="3 8" id="KW-1134">Transmembrane beta strand</keyword>
<dbReference type="InterPro" id="IPR012910">
    <property type="entry name" value="Plug_dom"/>
</dbReference>
<evidence type="ECO:0000259" key="11">
    <source>
        <dbReference type="Pfam" id="PF00593"/>
    </source>
</evidence>
<dbReference type="Proteomes" id="UP000198510">
    <property type="component" value="Unassembled WGS sequence"/>
</dbReference>
<keyword evidence="4 8" id="KW-0812">Transmembrane</keyword>
<evidence type="ECO:0000256" key="3">
    <source>
        <dbReference type="ARBA" id="ARBA00022452"/>
    </source>
</evidence>